<dbReference type="InterPro" id="IPR006143">
    <property type="entry name" value="RND_pump_MFP"/>
</dbReference>
<dbReference type="GO" id="GO:0030313">
    <property type="term" value="C:cell envelope"/>
    <property type="evidence" value="ECO:0007669"/>
    <property type="project" value="UniProtKB-SubCell"/>
</dbReference>
<keyword evidence="4" id="KW-0175">Coiled coil</keyword>
<proteinExistence type="inferred from homology"/>
<reference evidence="10 11" key="1">
    <citation type="submission" date="2019-08" db="EMBL/GenBank/DDBJ databases">
        <title>Deep-cultivation of Planctomycetes and their phenomic and genomic characterization uncovers novel biology.</title>
        <authorList>
            <person name="Wiegand S."/>
            <person name="Jogler M."/>
            <person name="Boedeker C."/>
            <person name="Pinto D."/>
            <person name="Vollmers J."/>
            <person name="Rivas-Marin E."/>
            <person name="Kohn T."/>
            <person name="Peeters S.H."/>
            <person name="Heuer A."/>
            <person name="Rast P."/>
            <person name="Oberbeckmann S."/>
            <person name="Bunk B."/>
            <person name="Jeske O."/>
            <person name="Meyerdierks A."/>
            <person name="Storesund J.E."/>
            <person name="Kallscheuer N."/>
            <person name="Luecker S."/>
            <person name="Lage O.M."/>
            <person name="Pohl T."/>
            <person name="Merkel B.J."/>
            <person name="Hornburger P."/>
            <person name="Mueller R.-W."/>
            <person name="Bruemmer F."/>
            <person name="Labrenz M."/>
            <person name="Spormann A.M."/>
            <person name="Op den Camp H."/>
            <person name="Overmann J."/>
            <person name="Amann R."/>
            <person name="Jetten M.S.M."/>
            <person name="Mascher T."/>
            <person name="Medema M.H."/>
            <person name="Devos D.P."/>
            <person name="Kaster A.-K."/>
            <person name="Ovreas L."/>
            <person name="Rohde M."/>
            <person name="Galperin M.Y."/>
            <person name="Jogler C."/>
        </authorList>
    </citation>
    <scope>NUCLEOTIDE SEQUENCE [LARGE SCALE GENOMIC DNA]</scope>
    <source>
        <strain evidence="10 11">OJF2</strain>
    </source>
</reference>
<evidence type="ECO:0000256" key="5">
    <source>
        <dbReference type="SAM" id="MobiDB-lite"/>
    </source>
</evidence>
<evidence type="ECO:0000259" key="8">
    <source>
        <dbReference type="Pfam" id="PF25954"/>
    </source>
</evidence>
<sequence>MNDAALMEDRIAGGDAAAPAAAPAHVHEHGEEPPPRKPPFTRLLGLGAFLAVSLAGLSWAGIQGREHQRVERDAVQHVVRDEKPRVLTVVAAKAPGTVDQVLPATASPLYQTSVYARTSGYLKRRLVDIGDRVKEGQLLAEIETPEVDSQLLRARATLNQSKATLERDRASERLAHLTLMRTRRLHGTANVSHQEYDDAEAAYKVAVATTKVSEAVIEANAADVKRLEDLQAFQKVVAPFDGVITARNYDAGALIVADDAKSAELFHVARNDTLRVVADVPQVYATAIRPGLEAPVFRREAPGREFPGRVVRTTGRVDPSTRTLRVEAEVPNPDDALLPGMYLLVRFRLEAPSNVVQVPGAAIIARAEGTKLATLDADGALRYRKVTVGRDFGNTVEVVSGLSPGETVVIRPGDDLPEGAKVEPVPSAAL</sequence>
<dbReference type="Gene3D" id="2.40.420.20">
    <property type="match status" value="1"/>
</dbReference>
<accession>A0A5B9W6F9</accession>
<feature type="domain" description="Multidrug resistance protein MdtA-like C-terminal permuted SH3" evidence="9">
    <location>
        <begin position="354"/>
        <end position="411"/>
    </location>
</feature>
<gene>
    <name evidence="10" type="primary">macA_8</name>
    <name evidence="10" type="ORF">OJF2_47530</name>
</gene>
<dbReference type="Pfam" id="PF25917">
    <property type="entry name" value="BSH_RND"/>
    <property type="match status" value="1"/>
</dbReference>
<dbReference type="Pfam" id="PF25876">
    <property type="entry name" value="HH_MFP_RND"/>
    <property type="match status" value="1"/>
</dbReference>
<comment type="similarity">
    <text evidence="2">Belongs to the membrane fusion protein (MFP) (TC 8.A.1) family.</text>
</comment>
<name>A0A5B9W6F9_9BACT</name>
<dbReference type="PANTHER" id="PTHR30469:SF37">
    <property type="entry name" value="RAGD PROTEIN"/>
    <property type="match status" value="1"/>
</dbReference>
<evidence type="ECO:0000259" key="7">
    <source>
        <dbReference type="Pfam" id="PF25917"/>
    </source>
</evidence>
<dbReference type="Gene3D" id="6.10.140.1990">
    <property type="match status" value="1"/>
</dbReference>
<feature type="domain" description="Multidrug resistance protein MdtA-like barrel-sandwich hybrid" evidence="7">
    <location>
        <begin position="112"/>
        <end position="262"/>
    </location>
</feature>
<dbReference type="InterPro" id="IPR058627">
    <property type="entry name" value="MdtA-like_C"/>
</dbReference>
<feature type="domain" description="Multidrug resistance protein MdtA-like alpha-helical hairpin" evidence="6">
    <location>
        <begin position="157"/>
        <end position="218"/>
    </location>
</feature>
<evidence type="ECO:0000313" key="10">
    <source>
        <dbReference type="EMBL" id="QEH36193.1"/>
    </source>
</evidence>
<dbReference type="NCBIfam" id="TIGR01730">
    <property type="entry name" value="RND_mfp"/>
    <property type="match status" value="1"/>
</dbReference>
<organism evidence="10 11">
    <name type="scientific">Aquisphaera giovannonii</name>
    <dbReference type="NCBI Taxonomy" id="406548"/>
    <lineage>
        <taxon>Bacteria</taxon>
        <taxon>Pseudomonadati</taxon>
        <taxon>Planctomycetota</taxon>
        <taxon>Planctomycetia</taxon>
        <taxon>Isosphaerales</taxon>
        <taxon>Isosphaeraceae</taxon>
        <taxon>Aquisphaera</taxon>
    </lineage>
</organism>
<dbReference type="Pfam" id="PF25967">
    <property type="entry name" value="RND-MFP_C"/>
    <property type="match status" value="1"/>
</dbReference>
<dbReference type="InterPro" id="IPR030190">
    <property type="entry name" value="MacA_alpha-hairpin_sf"/>
</dbReference>
<dbReference type="PANTHER" id="PTHR30469">
    <property type="entry name" value="MULTIDRUG RESISTANCE PROTEIN MDTA"/>
    <property type="match status" value="1"/>
</dbReference>
<comment type="subcellular location">
    <subcellularLocation>
        <location evidence="1">Cell envelope</location>
    </subcellularLocation>
</comment>
<dbReference type="Gene3D" id="2.40.30.170">
    <property type="match status" value="1"/>
</dbReference>
<keyword evidence="3" id="KW-0813">Transport</keyword>
<evidence type="ECO:0000259" key="6">
    <source>
        <dbReference type="Pfam" id="PF25876"/>
    </source>
</evidence>
<dbReference type="AlphaFoldDB" id="A0A5B9W6F9"/>
<dbReference type="GO" id="GO:0019898">
    <property type="term" value="C:extrinsic component of membrane"/>
    <property type="evidence" value="ECO:0007669"/>
    <property type="project" value="InterPro"/>
</dbReference>
<evidence type="ECO:0000313" key="11">
    <source>
        <dbReference type="Proteomes" id="UP000324233"/>
    </source>
</evidence>
<feature type="compositionally biased region" description="Basic and acidic residues" evidence="5">
    <location>
        <begin position="25"/>
        <end position="35"/>
    </location>
</feature>
<evidence type="ECO:0000256" key="1">
    <source>
        <dbReference type="ARBA" id="ARBA00004196"/>
    </source>
</evidence>
<feature type="domain" description="CusB-like beta-barrel" evidence="8">
    <location>
        <begin position="276"/>
        <end position="348"/>
    </location>
</feature>
<keyword evidence="11" id="KW-1185">Reference proteome</keyword>
<evidence type="ECO:0000256" key="4">
    <source>
        <dbReference type="ARBA" id="ARBA00023054"/>
    </source>
</evidence>
<dbReference type="InterPro" id="IPR058625">
    <property type="entry name" value="MdtA-like_BSH"/>
</dbReference>
<protein>
    <submittedName>
        <fullName evidence="10">Macrolide export protein MacA</fullName>
    </submittedName>
</protein>
<evidence type="ECO:0000256" key="3">
    <source>
        <dbReference type="ARBA" id="ARBA00022448"/>
    </source>
</evidence>
<dbReference type="InterPro" id="IPR058624">
    <property type="entry name" value="MdtA-like_HH"/>
</dbReference>
<dbReference type="Gene3D" id="2.40.50.100">
    <property type="match status" value="1"/>
</dbReference>
<dbReference type="InterPro" id="IPR058792">
    <property type="entry name" value="Beta-barrel_RND_2"/>
</dbReference>
<dbReference type="RefSeq" id="WP_210420150.1">
    <property type="nucleotide sequence ID" value="NZ_CP042997.1"/>
</dbReference>
<dbReference type="GO" id="GO:0015562">
    <property type="term" value="F:efflux transmembrane transporter activity"/>
    <property type="evidence" value="ECO:0007669"/>
    <property type="project" value="TreeGrafter"/>
</dbReference>
<evidence type="ECO:0000256" key="2">
    <source>
        <dbReference type="ARBA" id="ARBA00009477"/>
    </source>
</evidence>
<dbReference type="Proteomes" id="UP000324233">
    <property type="component" value="Chromosome"/>
</dbReference>
<dbReference type="GO" id="GO:1990195">
    <property type="term" value="C:macrolide transmembrane transporter complex"/>
    <property type="evidence" value="ECO:0007669"/>
    <property type="project" value="InterPro"/>
</dbReference>
<dbReference type="GO" id="GO:1990961">
    <property type="term" value="P:xenobiotic detoxification by transmembrane export across the plasma membrane"/>
    <property type="evidence" value="ECO:0007669"/>
    <property type="project" value="InterPro"/>
</dbReference>
<dbReference type="KEGG" id="agv:OJF2_47530"/>
<feature type="region of interest" description="Disordered" evidence="5">
    <location>
        <begin position="16"/>
        <end position="39"/>
    </location>
</feature>
<dbReference type="GO" id="GO:1990281">
    <property type="term" value="C:efflux pump complex"/>
    <property type="evidence" value="ECO:0007669"/>
    <property type="project" value="TreeGrafter"/>
</dbReference>
<dbReference type="Pfam" id="PF25954">
    <property type="entry name" value="Beta-barrel_RND_2"/>
    <property type="match status" value="1"/>
</dbReference>
<evidence type="ECO:0000259" key="9">
    <source>
        <dbReference type="Pfam" id="PF25967"/>
    </source>
</evidence>
<dbReference type="EMBL" id="CP042997">
    <property type="protein sequence ID" value="QEH36193.1"/>
    <property type="molecule type" value="Genomic_DNA"/>
</dbReference>
<dbReference type="SUPFAM" id="SSF111369">
    <property type="entry name" value="HlyD-like secretion proteins"/>
    <property type="match status" value="1"/>
</dbReference>
<dbReference type="FunFam" id="2.40.30.170:FF:000010">
    <property type="entry name" value="Efflux RND transporter periplasmic adaptor subunit"/>
    <property type="match status" value="1"/>
</dbReference>